<dbReference type="Proteomes" id="UP000545493">
    <property type="component" value="Unassembled WGS sequence"/>
</dbReference>
<accession>A0A7X5UKX5</accession>
<reference evidence="1 2" key="1">
    <citation type="submission" date="2020-03" db="EMBL/GenBank/DDBJ databases">
        <title>Sequencing the genomes of 1000 actinobacteria strains.</title>
        <authorList>
            <person name="Klenk H.-P."/>
        </authorList>
    </citation>
    <scope>NUCLEOTIDE SEQUENCE [LARGE SCALE GENOMIC DNA]</scope>
    <source>
        <strain evidence="1 2">DSM 45685</strain>
    </source>
</reference>
<evidence type="ECO:0000313" key="1">
    <source>
        <dbReference type="EMBL" id="NIJ09875.1"/>
    </source>
</evidence>
<dbReference type="EMBL" id="JAAOYM010000001">
    <property type="protein sequence ID" value="NIJ09875.1"/>
    <property type="molecule type" value="Genomic_DNA"/>
</dbReference>
<evidence type="ECO:0008006" key="3">
    <source>
        <dbReference type="Google" id="ProtNLM"/>
    </source>
</evidence>
<keyword evidence="2" id="KW-1185">Reference proteome</keyword>
<name>A0A7X5UKX5_9PSEU</name>
<proteinExistence type="predicted"/>
<evidence type="ECO:0000313" key="2">
    <source>
        <dbReference type="Proteomes" id="UP000545493"/>
    </source>
</evidence>
<comment type="caution">
    <text evidence="1">The sequence shown here is derived from an EMBL/GenBank/DDBJ whole genome shotgun (WGS) entry which is preliminary data.</text>
</comment>
<dbReference type="RefSeq" id="WP_167165641.1">
    <property type="nucleotide sequence ID" value="NZ_JAAOYM010000001.1"/>
</dbReference>
<protein>
    <recommendedName>
        <fullName evidence="3">Prokaryotic metallothionein</fullName>
    </recommendedName>
</protein>
<gene>
    <name evidence="1" type="ORF">FHU38_000219</name>
</gene>
<dbReference type="AlphaFoldDB" id="A0A7X5UKX5"/>
<sequence length="83" mass="8855">MATCEVCGNDYEMSFDVLTTGGGRHTFDSFECAIHKLAPICEHCGARVIGHGVQVDGRFYCSAHCARQMSALGAQARDAVTTA</sequence>
<organism evidence="1 2">
    <name type="scientific">Saccharomonospora amisosensis</name>
    <dbReference type="NCBI Taxonomy" id="1128677"/>
    <lineage>
        <taxon>Bacteria</taxon>
        <taxon>Bacillati</taxon>
        <taxon>Actinomycetota</taxon>
        <taxon>Actinomycetes</taxon>
        <taxon>Pseudonocardiales</taxon>
        <taxon>Pseudonocardiaceae</taxon>
        <taxon>Saccharomonospora</taxon>
    </lineage>
</organism>